<dbReference type="InterPro" id="IPR029063">
    <property type="entry name" value="SAM-dependent_MTases_sf"/>
</dbReference>
<dbReference type="InterPro" id="IPR022642">
    <property type="entry name" value="CheR_C"/>
</dbReference>
<accession>A0A098L8C7</accession>
<dbReference type="PANTHER" id="PTHR24422:SF8">
    <property type="entry name" value="CHEMOTAXIS PROTEIN"/>
    <property type="match status" value="1"/>
</dbReference>
<evidence type="ECO:0000259" key="1">
    <source>
        <dbReference type="PROSITE" id="PS50123"/>
    </source>
</evidence>
<proteinExistence type="predicted"/>
<comment type="caution">
    <text evidence="2">The sequence shown here is derived from an EMBL/GenBank/DDBJ whole genome shotgun (WGS) entry which is preliminary data.</text>
</comment>
<keyword evidence="3" id="KW-1185">Reference proteome</keyword>
<dbReference type="GO" id="GO:0008757">
    <property type="term" value="F:S-adenosylmethionine-dependent methyltransferase activity"/>
    <property type="evidence" value="ECO:0007669"/>
    <property type="project" value="InterPro"/>
</dbReference>
<dbReference type="AlphaFoldDB" id="A0A098L8C7"/>
<dbReference type="OrthoDB" id="9816309at2"/>
<dbReference type="EMBL" id="BBLT01000001">
    <property type="protein sequence ID" value="GAL82950.1"/>
    <property type="molecule type" value="Genomic_DNA"/>
</dbReference>
<name>A0A098L8C7_9BACT</name>
<dbReference type="InterPro" id="IPR050903">
    <property type="entry name" value="Bact_Chemotaxis_MeTrfase"/>
</dbReference>
<evidence type="ECO:0000313" key="3">
    <source>
        <dbReference type="Proteomes" id="UP000030185"/>
    </source>
</evidence>
<dbReference type="SUPFAM" id="SSF53335">
    <property type="entry name" value="S-adenosyl-L-methionine-dependent methyltransferases"/>
    <property type="match status" value="1"/>
</dbReference>
<dbReference type="Proteomes" id="UP000030185">
    <property type="component" value="Unassembled WGS sequence"/>
</dbReference>
<protein>
    <submittedName>
        <fullName evidence="2">Chemotaxis protein CheR</fullName>
    </submittedName>
</protein>
<evidence type="ECO:0000313" key="2">
    <source>
        <dbReference type="EMBL" id="GAL82950.1"/>
    </source>
</evidence>
<organism evidence="2 3">
    <name type="scientific">Sporocytophaga myxococcoides</name>
    <dbReference type="NCBI Taxonomy" id="153721"/>
    <lineage>
        <taxon>Bacteria</taxon>
        <taxon>Pseudomonadati</taxon>
        <taxon>Bacteroidota</taxon>
        <taxon>Cytophagia</taxon>
        <taxon>Cytophagales</taxon>
        <taxon>Cytophagaceae</taxon>
        <taxon>Sporocytophaga</taxon>
    </lineage>
</organism>
<dbReference type="RefSeq" id="WP_045457173.1">
    <property type="nucleotide sequence ID" value="NZ_BBLT01000001.1"/>
</dbReference>
<dbReference type="Gene3D" id="3.40.50.150">
    <property type="entry name" value="Vaccinia Virus protein VP39"/>
    <property type="match status" value="1"/>
</dbReference>
<dbReference type="PANTHER" id="PTHR24422">
    <property type="entry name" value="CHEMOTAXIS PROTEIN METHYLTRANSFERASE"/>
    <property type="match status" value="1"/>
</dbReference>
<sequence length="276" mass="32509">MEMGFIEIGDEEYQDLLMAILQQYSYDFSGYSKASMKRRISRFLINKNLGTLRELKLRILADADYFDFFLEEVTVNVTEMFRDPSFYLSLRKNVVPYLKTYPFVRIWDAGCSTGEEAYSLAMLFKEEAILARSRFYATDINGKVLQTAKEGIYPISCMKEYSRNYIKAGGLYSLSDYYHARYNRAIMDSELSKNFLFSVHNLVHDGSFNEFNLIVCRNVLIYFQKELQEKVLELFMDSLPVFGFLALGNKESLRFSKIEKYFQVIDHKEKIYRRIN</sequence>
<dbReference type="STRING" id="153721.MYP_176"/>
<dbReference type="InterPro" id="IPR000780">
    <property type="entry name" value="CheR_MeTrfase"/>
</dbReference>
<reference evidence="2 3" key="1">
    <citation type="submission" date="2014-09" db="EMBL/GenBank/DDBJ databases">
        <title>Sporocytophaga myxococcoides PG-01 genome sequencing.</title>
        <authorList>
            <person name="Liu L."/>
            <person name="Gao P.J."/>
            <person name="Chen G.J."/>
            <person name="Wang L.S."/>
        </authorList>
    </citation>
    <scope>NUCLEOTIDE SEQUENCE [LARGE SCALE GENOMIC DNA]</scope>
    <source>
        <strain evidence="2 3">PG-01</strain>
    </source>
</reference>
<gene>
    <name evidence="2" type="ORF">MYP_176</name>
</gene>
<dbReference type="eggNOG" id="COG1352">
    <property type="taxonomic scope" value="Bacteria"/>
</dbReference>
<dbReference type="Pfam" id="PF01739">
    <property type="entry name" value="CheR"/>
    <property type="match status" value="1"/>
</dbReference>
<dbReference type="SMART" id="SM00138">
    <property type="entry name" value="MeTrc"/>
    <property type="match status" value="1"/>
</dbReference>
<dbReference type="SUPFAM" id="SSF47757">
    <property type="entry name" value="Chemotaxis receptor methyltransferase CheR, N-terminal domain"/>
    <property type="match status" value="1"/>
</dbReference>
<dbReference type="InterPro" id="IPR022641">
    <property type="entry name" value="CheR_N"/>
</dbReference>
<dbReference type="PROSITE" id="PS50123">
    <property type="entry name" value="CHER"/>
    <property type="match status" value="1"/>
</dbReference>
<dbReference type="PRINTS" id="PR00996">
    <property type="entry name" value="CHERMTFRASE"/>
</dbReference>
<feature type="domain" description="CheR-type methyltransferase" evidence="1">
    <location>
        <begin position="1"/>
        <end position="253"/>
    </location>
</feature>
<dbReference type="Pfam" id="PF03705">
    <property type="entry name" value="CheR_N"/>
    <property type="match status" value="1"/>
</dbReference>